<keyword evidence="3" id="KW-1185">Reference proteome</keyword>
<name>A0AAP0EX43_9MAGN</name>
<dbReference type="InterPro" id="IPR004242">
    <property type="entry name" value="Transposase_21"/>
</dbReference>
<organism evidence="2 3">
    <name type="scientific">Stephania cephalantha</name>
    <dbReference type="NCBI Taxonomy" id="152367"/>
    <lineage>
        <taxon>Eukaryota</taxon>
        <taxon>Viridiplantae</taxon>
        <taxon>Streptophyta</taxon>
        <taxon>Embryophyta</taxon>
        <taxon>Tracheophyta</taxon>
        <taxon>Spermatophyta</taxon>
        <taxon>Magnoliopsida</taxon>
        <taxon>Ranunculales</taxon>
        <taxon>Menispermaceae</taxon>
        <taxon>Menispermoideae</taxon>
        <taxon>Cissampelideae</taxon>
        <taxon>Stephania</taxon>
    </lineage>
</organism>
<reference evidence="2 3" key="1">
    <citation type="submission" date="2024-01" db="EMBL/GenBank/DDBJ databases">
        <title>Genome assemblies of Stephania.</title>
        <authorList>
            <person name="Yang L."/>
        </authorList>
    </citation>
    <scope>NUCLEOTIDE SEQUENCE [LARGE SCALE GENOMIC DNA]</scope>
    <source>
        <strain evidence="2">JXDWG</strain>
        <tissue evidence="2">Leaf</tissue>
    </source>
</reference>
<evidence type="ECO:0000313" key="2">
    <source>
        <dbReference type="EMBL" id="KAK9100969.1"/>
    </source>
</evidence>
<protein>
    <recommendedName>
        <fullName evidence="1">DUF4218 domain-containing protein</fullName>
    </recommendedName>
</protein>
<sequence>MRVALLWTVSDFPAYSMLSGWSTHGKYACPYCMEDTNAFQLRNGGKTSWFDCHRRFLAKASPLRKDKKNFVRGKMVINDDPPALRSGEEILAEIESLGLMKVTEIGADSVNGRIAKNSGWRKKSVFWDLPYWKTNLIRHNLDVMHIEKNVFDNIFNTIMCVPGKSKDNAKARQDIREYCHRPSLHIDSATNTYILGCYALDTSKKQKLCEWVEKLRFPDGYASNLGRCVDPKKLRMFGMKSHDCHIFMQRLIPIAFRELLPNPVWVALSELSLFFRSLIAKSVSLKDMEVLESEIPKIICKLEKIFPPSFFDSMEHLPIHLAYEARLAGPVQFRWMYPFERYLKHLKNNVRNKAKVEGSMCNAYLVEEVTSFCSYYFEDHVFTLHDKVQRNDDGGLGPTPHFVGNFSIFTYPGRPMGKSKERYLTEQEYNAAHSYVLLNCPEIAPYIQIFVDEITQAMGESEVDSSLEHNFPIWFQTYARNSIIDETLVDLSVGPSRSCTVYPGYLVNGYNLDYALEMWRLLDPEAHLISLKQLMDRVICVKSGFSC</sequence>
<dbReference type="PANTHER" id="PTHR48258:SF4">
    <property type="entry name" value="DUF4216 DOMAIN-CONTAINING PROTEIN"/>
    <property type="match status" value="1"/>
</dbReference>
<evidence type="ECO:0000313" key="3">
    <source>
        <dbReference type="Proteomes" id="UP001419268"/>
    </source>
</evidence>
<dbReference type="Pfam" id="PF02992">
    <property type="entry name" value="Transposase_21"/>
    <property type="match status" value="1"/>
</dbReference>
<dbReference type="AlphaFoldDB" id="A0AAP0EX43"/>
<comment type="caution">
    <text evidence="2">The sequence shown here is derived from an EMBL/GenBank/DDBJ whole genome shotgun (WGS) entry which is preliminary data.</text>
</comment>
<feature type="domain" description="DUF4218" evidence="1">
    <location>
        <begin position="278"/>
        <end position="391"/>
    </location>
</feature>
<proteinExistence type="predicted"/>
<dbReference type="Pfam" id="PF13960">
    <property type="entry name" value="DUF4218"/>
    <property type="match status" value="1"/>
</dbReference>
<dbReference type="InterPro" id="IPR025452">
    <property type="entry name" value="DUF4218"/>
</dbReference>
<dbReference type="Proteomes" id="UP001419268">
    <property type="component" value="Unassembled WGS sequence"/>
</dbReference>
<gene>
    <name evidence="2" type="ORF">Scep_024399</name>
</gene>
<dbReference type="PANTHER" id="PTHR48258">
    <property type="entry name" value="DUF4218 DOMAIN-CONTAINING PROTEIN-RELATED"/>
    <property type="match status" value="1"/>
</dbReference>
<evidence type="ECO:0000259" key="1">
    <source>
        <dbReference type="Pfam" id="PF13960"/>
    </source>
</evidence>
<dbReference type="EMBL" id="JBBNAG010000010">
    <property type="protein sequence ID" value="KAK9100969.1"/>
    <property type="molecule type" value="Genomic_DNA"/>
</dbReference>
<accession>A0AAP0EX43</accession>